<dbReference type="eggNOG" id="ENOG50317CS">
    <property type="taxonomic scope" value="Bacteria"/>
</dbReference>
<proteinExistence type="predicted"/>
<evidence type="ECO:0008006" key="3">
    <source>
        <dbReference type="Google" id="ProtNLM"/>
    </source>
</evidence>
<dbReference type="HOGENOM" id="CLU_074695_2_0_3"/>
<dbReference type="STRING" id="1183438.GKIL_0595"/>
<accession>U5QD94</accession>
<keyword evidence="2" id="KW-1185">Reference proteome</keyword>
<sequence>MALTGAQLHDLLQRKWGRSYDLQIFRRGERLYLQVMWRYLGQGSFALSEDQYEARLERISAYLSELGVQQQVVDFLMSTREKPRIGRAVSFALEVE</sequence>
<dbReference type="PANTHER" id="PTHR35126">
    <property type="entry name" value="SLR0598 PROTEIN"/>
    <property type="match status" value="1"/>
</dbReference>
<evidence type="ECO:0000313" key="1">
    <source>
        <dbReference type="EMBL" id="AGY56841.1"/>
    </source>
</evidence>
<reference evidence="1 2" key="1">
    <citation type="journal article" date="2013" name="PLoS ONE">
        <title>Cultivation and Complete Genome Sequencing of Gloeobacter kilaueensis sp. nov., from a Lava Cave in Kilauea Caldera, Hawai'i.</title>
        <authorList>
            <person name="Saw J.H."/>
            <person name="Schatz M."/>
            <person name="Brown M.V."/>
            <person name="Kunkel D.D."/>
            <person name="Foster J.S."/>
            <person name="Shick H."/>
            <person name="Christensen S."/>
            <person name="Hou S."/>
            <person name="Wan X."/>
            <person name="Donachie S.P."/>
        </authorList>
    </citation>
    <scope>NUCLEOTIDE SEQUENCE [LARGE SCALE GENOMIC DNA]</scope>
    <source>
        <strain evidence="2">JS</strain>
    </source>
</reference>
<organism evidence="1 2">
    <name type="scientific">Gloeobacter kilaueensis (strain ATCC BAA-2537 / CCAP 1431/1 / ULC 316 / JS1)</name>
    <dbReference type="NCBI Taxonomy" id="1183438"/>
    <lineage>
        <taxon>Bacteria</taxon>
        <taxon>Bacillati</taxon>
        <taxon>Cyanobacteriota</taxon>
        <taxon>Cyanophyceae</taxon>
        <taxon>Gloeobacterales</taxon>
        <taxon>Gloeobacteraceae</taxon>
        <taxon>Gloeobacter</taxon>
    </lineage>
</organism>
<name>U5QD94_GLOK1</name>
<gene>
    <name evidence="1" type="ORF">GKIL_0595</name>
</gene>
<evidence type="ECO:0000313" key="2">
    <source>
        <dbReference type="Proteomes" id="UP000017396"/>
    </source>
</evidence>
<dbReference type="InterPro" id="IPR021420">
    <property type="entry name" value="DUF3067"/>
</dbReference>
<dbReference type="Gene3D" id="3.30.428.40">
    <property type="entry name" value="Protein of unknown function DUF3067"/>
    <property type="match status" value="1"/>
</dbReference>
<dbReference type="Proteomes" id="UP000017396">
    <property type="component" value="Chromosome"/>
</dbReference>
<protein>
    <recommendedName>
        <fullName evidence="3">DUF3067 domain-containing protein</fullName>
    </recommendedName>
</protein>
<dbReference type="KEGG" id="glj:GKIL_0595"/>
<dbReference type="Pfam" id="PF11267">
    <property type="entry name" value="DUF3067"/>
    <property type="match status" value="1"/>
</dbReference>
<dbReference type="AlphaFoldDB" id="U5QD94"/>
<dbReference type="EMBL" id="CP003587">
    <property type="protein sequence ID" value="AGY56841.1"/>
    <property type="molecule type" value="Genomic_DNA"/>
</dbReference>
<dbReference type="PANTHER" id="PTHR35126:SF1">
    <property type="entry name" value="DUF3067 DOMAIN-CONTAINING PROTEIN"/>
    <property type="match status" value="1"/>
</dbReference>